<dbReference type="EMBL" id="WNBM01000001">
    <property type="protein sequence ID" value="MTT74927.1"/>
    <property type="molecule type" value="Genomic_DNA"/>
</dbReference>
<reference evidence="6 7" key="2">
    <citation type="journal article" date="2019" name="Nat. Med.">
        <title>A library of human gut bacterial isolates paired with longitudinal multiomics data enables mechanistic microbiome research.</title>
        <authorList>
            <person name="Poyet M."/>
            <person name="Groussin M."/>
            <person name="Gibbons S.M."/>
            <person name="Avila-Pacheco J."/>
            <person name="Jiang X."/>
            <person name="Kearney S.M."/>
            <person name="Perrotta A.R."/>
            <person name="Berdy B."/>
            <person name="Zhao S."/>
            <person name="Lieberman T.D."/>
            <person name="Swanson P.K."/>
            <person name="Smith M."/>
            <person name="Roesemann S."/>
            <person name="Alexander J.E."/>
            <person name="Rich S.A."/>
            <person name="Livny J."/>
            <person name="Vlamakis H."/>
            <person name="Clish C."/>
            <person name="Bullock K."/>
            <person name="Deik A."/>
            <person name="Scott J."/>
            <person name="Pierce K.A."/>
            <person name="Xavier R.J."/>
            <person name="Alm E.J."/>
        </authorList>
    </citation>
    <scope>NUCLEOTIDE SEQUENCE [LARGE SCALE GENOMIC DNA]</scope>
    <source>
        <strain evidence="4 7">BIOML-A13</strain>
        <strain evidence="5 6">BIOML-A3</strain>
    </source>
</reference>
<keyword evidence="2" id="KW-0547">Nucleotide-binding</keyword>
<keyword evidence="2" id="KW-0436">Ligase</keyword>
<keyword evidence="2" id="KW-0820">tRNA-binding</keyword>
<dbReference type="GO" id="GO:0006400">
    <property type="term" value="P:tRNA modification"/>
    <property type="evidence" value="ECO:0007669"/>
    <property type="project" value="UniProtKB-UniRule"/>
</dbReference>
<keyword evidence="2" id="KW-0963">Cytoplasm</keyword>
<comment type="caution">
    <text evidence="2">Lacks conserved residue(s) required for the propagation of feature annotation.</text>
</comment>
<reference evidence="3" key="1">
    <citation type="submission" date="2012-11" db="EMBL/GenBank/DDBJ databases">
        <title>Dependencies among metagenomic species, viruses, plasmids and units of genetic variation.</title>
        <authorList>
            <person name="Nielsen H.B."/>
            <person name="Almeida M."/>
            <person name="Juncker A.S."/>
            <person name="Rasmussen S."/>
            <person name="Li J."/>
            <person name="Sunagawa S."/>
            <person name="Plichta D."/>
            <person name="Gautier L."/>
            <person name="Le Chatelier E."/>
            <person name="Peletier E."/>
            <person name="Bonde I."/>
            <person name="Nielsen T."/>
            <person name="Manichanh C."/>
            <person name="Arumugam M."/>
            <person name="Batto J."/>
            <person name="Santos M.B.Q.D."/>
            <person name="Blom N."/>
            <person name="Borruel N."/>
            <person name="Burgdorf K.S."/>
            <person name="Boumezbeur F."/>
            <person name="Casellas F."/>
            <person name="Dore J."/>
            <person name="Guarner F."/>
            <person name="Hansen T."/>
            <person name="Hildebrand F."/>
            <person name="Kaas R.S."/>
            <person name="Kennedy S."/>
            <person name="Kristiansen K."/>
            <person name="Kultima J.R."/>
            <person name="Leonard P."/>
            <person name="Levenez F."/>
            <person name="Lund O."/>
            <person name="Moumen B."/>
            <person name="Le Paslier D."/>
            <person name="Pons N."/>
            <person name="Pedersen O."/>
            <person name="Prifti E."/>
            <person name="Qin J."/>
            <person name="Raes J."/>
            <person name="Tap J."/>
            <person name="Tims S."/>
            <person name="Ussery D.W."/>
            <person name="Yamada T."/>
            <person name="MetaHit consortium"/>
            <person name="Renault P."/>
            <person name="Sicheritz-Ponten T."/>
            <person name="Bork P."/>
            <person name="Wang J."/>
            <person name="Brunak S."/>
            <person name="Ehrlich S.D."/>
        </authorList>
    </citation>
    <scope>NUCLEOTIDE SEQUENCE [LARGE SCALE GENOMIC DNA]</scope>
</reference>
<keyword evidence="2" id="KW-0067">ATP-binding</keyword>
<dbReference type="PANTHER" id="PTHR37825:SF1">
    <property type="entry name" value="TRNA(MET) CYTIDINE ACETATE LIGASE"/>
    <property type="match status" value="1"/>
</dbReference>
<organism evidence="3">
    <name type="scientific">Phascolarctobacterium faecium</name>
    <dbReference type="NCBI Taxonomy" id="33025"/>
    <lineage>
        <taxon>Bacteria</taxon>
        <taxon>Bacillati</taxon>
        <taxon>Bacillota</taxon>
        <taxon>Negativicutes</taxon>
        <taxon>Acidaminococcales</taxon>
        <taxon>Acidaminococcaceae</taxon>
        <taxon>Phascolarctobacterium</taxon>
    </lineage>
</organism>
<protein>
    <recommendedName>
        <fullName evidence="2">tRNA(Met) cytidine acetate ligase</fullName>
        <ecNumber evidence="2">6.3.4.-</ecNumber>
    </recommendedName>
</protein>
<sequence length="405" mass="44915">MSKAIGIVAEYNPFHNGHAHHLREAKRIAGNRPVIAAMSGSLVQRGLPALTDKWTRARMAVLGGVDLVLELPTVFTCRSAEFFAAGAVKLLAATGMVSHLAFGAEAANSQQLMLTAEFLNEPVFQDALHHYLDEGHSYAKSLELTLAEDPSMLTIAEHPNNILALEYCRQLLHGGYEIEPVVVKRRGSGYKDKTINGPIAGATAIREHYRGYGIDEALLSTVPATTAQLLREADLQHRMDISDKILNHLLLYKLRSLTPAQIAAACQCSEGLENRLAEAASCTTFQDVVSATVTKRYPASRVRRLLMQLLLQQYRAMFDNAKDPAYIRVLAFNDRGRELLKEMQDSAQLPVIIKLGRNVLEKYGEKVEQQLSVDIAATNLLTLLQKNHQPQYNNDYTVSPIYIQK</sequence>
<comment type="caution">
    <text evidence="3">The sequence shown here is derived from an EMBL/GenBank/DDBJ whole genome shotgun (WGS) entry which is preliminary data.</text>
</comment>
<gene>
    <name evidence="2" type="primary">tmcAL</name>
    <name evidence="3" type="ORF">BN533_00322</name>
    <name evidence="4" type="ORF">GMD11_01420</name>
    <name evidence="5" type="ORF">GMD18_01415</name>
</gene>
<accession>A0A3G9GSX9</accession>
<dbReference type="GO" id="GO:0005524">
    <property type="term" value="F:ATP binding"/>
    <property type="evidence" value="ECO:0007669"/>
    <property type="project" value="UniProtKB-KW"/>
</dbReference>
<dbReference type="Proteomes" id="UP000484547">
    <property type="component" value="Unassembled WGS sequence"/>
</dbReference>
<evidence type="ECO:0000313" key="5">
    <source>
        <dbReference type="EMBL" id="MTU03058.1"/>
    </source>
</evidence>
<dbReference type="InterPro" id="IPR014729">
    <property type="entry name" value="Rossmann-like_a/b/a_fold"/>
</dbReference>
<evidence type="ECO:0000313" key="4">
    <source>
        <dbReference type="EMBL" id="MTT74927.1"/>
    </source>
</evidence>
<keyword evidence="2" id="KW-0694">RNA-binding</keyword>
<dbReference type="EMBL" id="CBDS010000023">
    <property type="protein sequence ID" value="CDB45184.1"/>
    <property type="molecule type" value="Genomic_DNA"/>
</dbReference>
<comment type="subcellular location">
    <subcellularLocation>
        <location evidence="2">Cytoplasm</location>
    </subcellularLocation>
</comment>
<dbReference type="GO" id="GO:0016879">
    <property type="term" value="F:ligase activity, forming carbon-nitrogen bonds"/>
    <property type="evidence" value="ECO:0007669"/>
    <property type="project" value="UniProtKB-UniRule"/>
</dbReference>
<dbReference type="SUPFAM" id="SSF52374">
    <property type="entry name" value="Nucleotidylyl transferase"/>
    <property type="match status" value="1"/>
</dbReference>
<dbReference type="Proteomes" id="UP000443070">
    <property type="component" value="Unassembled WGS sequence"/>
</dbReference>
<dbReference type="EC" id="6.3.4.-" evidence="2"/>
<dbReference type="AlphaFoldDB" id="A0A3G9GSX9"/>
<evidence type="ECO:0000256" key="1">
    <source>
        <dbReference type="ARBA" id="ARBA00022694"/>
    </source>
</evidence>
<dbReference type="GO" id="GO:0000049">
    <property type="term" value="F:tRNA binding"/>
    <property type="evidence" value="ECO:0007669"/>
    <property type="project" value="UniProtKB-KW"/>
</dbReference>
<dbReference type="HAMAP" id="MF_01539">
    <property type="entry name" value="TmcAL"/>
    <property type="match status" value="1"/>
</dbReference>
<feature type="binding site" evidence="2">
    <location>
        <position position="103"/>
    </location>
    <ligand>
        <name>ATP</name>
        <dbReference type="ChEBI" id="CHEBI:30616"/>
    </ligand>
</feature>
<feature type="binding site" evidence="2">
    <location>
        <position position="160"/>
    </location>
    <ligand>
        <name>ATP</name>
        <dbReference type="ChEBI" id="CHEBI:30616"/>
    </ligand>
</feature>
<comment type="similarity">
    <text evidence="2">Belongs to the TmcAL family.</text>
</comment>
<evidence type="ECO:0000313" key="3">
    <source>
        <dbReference type="EMBL" id="CDB45184.1"/>
    </source>
</evidence>
<name>A0A3G9GSX9_9FIRM</name>
<proteinExistence type="inferred from homology"/>
<comment type="catalytic activity">
    <reaction evidence="2">
        <text>cytidine(34) in elongator tRNA(Met) + acetate + ATP = N(4)-acetylcytidine(34) in elongator tRNA(Met) + AMP + diphosphate</text>
        <dbReference type="Rhea" id="RHEA:58144"/>
        <dbReference type="Rhea" id="RHEA-COMP:10693"/>
        <dbReference type="Rhea" id="RHEA-COMP:10694"/>
        <dbReference type="ChEBI" id="CHEBI:30089"/>
        <dbReference type="ChEBI" id="CHEBI:30616"/>
        <dbReference type="ChEBI" id="CHEBI:33019"/>
        <dbReference type="ChEBI" id="CHEBI:74900"/>
        <dbReference type="ChEBI" id="CHEBI:82748"/>
        <dbReference type="ChEBI" id="CHEBI:456215"/>
    </reaction>
</comment>
<evidence type="ECO:0000313" key="7">
    <source>
        <dbReference type="Proteomes" id="UP000484547"/>
    </source>
</evidence>
<evidence type="ECO:0000313" key="6">
    <source>
        <dbReference type="Proteomes" id="UP000443070"/>
    </source>
</evidence>
<dbReference type="PANTHER" id="PTHR37825">
    <property type="entry name" value="TRNA(MET) CYTIDINE ACETATE LIGASE"/>
    <property type="match status" value="1"/>
</dbReference>
<comment type="function">
    <text evidence="2">Catalyzes the formation of N(4)-acetylcytidine (ac(4)C) at the wobble position of elongator tRNA(Met), using acetate and ATP as substrates. First activates an acetate ion to form acetyladenylate (Ac-AMP) and then transfers the acetyl group to tRNA to form ac(4)C34.</text>
</comment>
<dbReference type="EMBL" id="WNBW01000001">
    <property type="protein sequence ID" value="MTU03058.1"/>
    <property type="molecule type" value="Genomic_DNA"/>
</dbReference>
<accession>R6IF43</accession>
<dbReference type="GO" id="GO:0005737">
    <property type="term" value="C:cytoplasm"/>
    <property type="evidence" value="ECO:0007669"/>
    <property type="project" value="UniProtKB-SubCell"/>
</dbReference>
<dbReference type="Gene3D" id="3.40.50.620">
    <property type="entry name" value="HUPs"/>
    <property type="match status" value="1"/>
</dbReference>
<dbReference type="Pfam" id="PF05636">
    <property type="entry name" value="HIGH_NTase1"/>
    <property type="match status" value="1"/>
</dbReference>
<dbReference type="InterPro" id="IPR008513">
    <property type="entry name" value="tRNA(Met)_cyd_acetate_ligase"/>
</dbReference>
<dbReference type="GeneID" id="49406920"/>
<evidence type="ECO:0000256" key="2">
    <source>
        <dbReference type="HAMAP-Rule" id="MF_01539"/>
    </source>
</evidence>
<dbReference type="RefSeq" id="WP_021717225.1">
    <property type="nucleotide sequence ID" value="NZ_AP019004.1"/>
</dbReference>
<dbReference type="OrthoDB" id="9769796at2"/>
<feature type="binding site" evidence="2">
    <location>
        <begin position="8"/>
        <end position="21"/>
    </location>
    <ligand>
        <name>ATP</name>
        <dbReference type="ChEBI" id="CHEBI:30616"/>
    </ligand>
</feature>
<keyword evidence="1 2" id="KW-0819">tRNA processing</keyword>
<feature type="binding site" evidence="2">
    <location>
        <position position="185"/>
    </location>
    <ligand>
        <name>ATP</name>
        <dbReference type="ChEBI" id="CHEBI:30616"/>
    </ligand>
</feature>
<keyword evidence="6" id="KW-1185">Reference proteome</keyword>